<evidence type="ECO:0000256" key="3">
    <source>
        <dbReference type="ARBA" id="ARBA00023002"/>
    </source>
</evidence>
<dbReference type="VEuPathDB" id="TriTrypDB:TM35_000491390"/>
<protein>
    <submittedName>
        <fullName evidence="5">Short chain dehydrogenase</fullName>
    </submittedName>
</protein>
<dbReference type="InterPro" id="IPR002347">
    <property type="entry name" value="SDR_fam"/>
</dbReference>
<dbReference type="PRINTS" id="PR00080">
    <property type="entry name" value="SDRFAMILY"/>
</dbReference>
<dbReference type="InterPro" id="IPR036291">
    <property type="entry name" value="NAD(P)-bd_dom_sf"/>
</dbReference>
<dbReference type="Proteomes" id="UP000192257">
    <property type="component" value="Unassembled WGS sequence"/>
</dbReference>
<sequence>MTENRVALVTGANRGIGFATSRKLAQCGYRVLMAARDKTSGEAAVASLRAEGLDTHLLIVTITDSDSVAAALREVESQHKRLDALINNAAMMDYDNNILPLDVARMREEFEVNFYSVVTVTNAFLPLMLRTSDAPRIVNVSTPLGTHETVERPQNKYASPLFTSYKCTKAALNMYTHNLAHWLSTQDGVAKAAKVNAAYPGYVRTDMSHNSAEAPMEPDEGAETSVYLATLPPDGPTGGFFHKKERLNW</sequence>
<evidence type="ECO:0000256" key="1">
    <source>
        <dbReference type="ARBA" id="ARBA00006484"/>
    </source>
</evidence>
<evidence type="ECO:0000313" key="6">
    <source>
        <dbReference type="Proteomes" id="UP000192257"/>
    </source>
</evidence>
<comment type="similarity">
    <text evidence="1 4">Belongs to the short-chain dehydrogenases/reductases (SDR) family.</text>
</comment>
<keyword evidence="6" id="KW-1185">Reference proteome</keyword>
<organism evidence="5 6">
    <name type="scientific">Trypanosoma theileri</name>
    <dbReference type="NCBI Taxonomy" id="67003"/>
    <lineage>
        <taxon>Eukaryota</taxon>
        <taxon>Discoba</taxon>
        <taxon>Euglenozoa</taxon>
        <taxon>Kinetoplastea</taxon>
        <taxon>Metakinetoplastina</taxon>
        <taxon>Trypanosomatida</taxon>
        <taxon>Trypanosomatidae</taxon>
        <taxon>Trypanosoma</taxon>
    </lineage>
</organism>
<dbReference type="Pfam" id="PF00106">
    <property type="entry name" value="adh_short"/>
    <property type="match status" value="1"/>
</dbReference>
<evidence type="ECO:0000256" key="2">
    <source>
        <dbReference type="ARBA" id="ARBA00022857"/>
    </source>
</evidence>
<dbReference type="PRINTS" id="PR00081">
    <property type="entry name" value="GDHRDH"/>
</dbReference>
<dbReference type="PANTHER" id="PTHR43963">
    <property type="entry name" value="CARBONYL REDUCTASE 1-RELATED"/>
    <property type="match status" value="1"/>
</dbReference>
<evidence type="ECO:0000256" key="4">
    <source>
        <dbReference type="RuleBase" id="RU000363"/>
    </source>
</evidence>
<accession>A0A1X0NI40</accession>
<proteinExistence type="inferred from homology"/>
<dbReference type="EMBL" id="NBCO01000049">
    <property type="protein sequence ID" value="ORC84133.1"/>
    <property type="molecule type" value="Genomic_DNA"/>
</dbReference>
<reference evidence="5 6" key="1">
    <citation type="submission" date="2017-03" db="EMBL/GenBank/DDBJ databases">
        <title>An alternative strategy for trypanosome survival in the mammalian bloodstream revealed through genome and transcriptome analysis of the ubiquitous bovine parasite Trypanosoma (Megatrypanum) theileri.</title>
        <authorList>
            <person name="Kelly S."/>
            <person name="Ivens A."/>
            <person name="Mott A."/>
            <person name="O'Neill E."/>
            <person name="Emms D."/>
            <person name="Macleod O."/>
            <person name="Voorheis P."/>
            <person name="Matthews J."/>
            <person name="Matthews K."/>
            <person name="Carrington M."/>
        </authorList>
    </citation>
    <scope>NUCLEOTIDE SEQUENCE [LARGE SCALE GENOMIC DNA]</scope>
    <source>
        <strain evidence="5">Edinburgh</strain>
    </source>
</reference>
<name>A0A1X0NI40_9TRYP</name>
<gene>
    <name evidence="5" type="ORF">TM35_000491390</name>
</gene>
<keyword evidence="3" id="KW-0560">Oxidoreductase</keyword>
<dbReference type="AlphaFoldDB" id="A0A1X0NI40"/>
<comment type="caution">
    <text evidence="5">The sequence shown here is derived from an EMBL/GenBank/DDBJ whole genome shotgun (WGS) entry which is preliminary data.</text>
</comment>
<dbReference type="GeneID" id="39990321"/>
<dbReference type="PANTHER" id="PTHR43963:SF6">
    <property type="entry name" value="CHAIN DEHYDROGENASE FAMILY PROTEIN, PUTATIVE (AFU_ORTHOLOGUE AFUA_3G15350)-RELATED"/>
    <property type="match status" value="1"/>
</dbReference>
<dbReference type="STRING" id="67003.A0A1X0NI40"/>
<dbReference type="OrthoDB" id="47007at2759"/>
<dbReference type="SUPFAM" id="SSF51735">
    <property type="entry name" value="NAD(P)-binding Rossmann-fold domains"/>
    <property type="match status" value="1"/>
</dbReference>
<dbReference type="GO" id="GO:0016491">
    <property type="term" value="F:oxidoreductase activity"/>
    <property type="evidence" value="ECO:0007669"/>
    <property type="project" value="UniProtKB-KW"/>
</dbReference>
<dbReference type="RefSeq" id="XP_028878199.1">
    <property type="nucleotide sequence ID" value="XM_029030541.1"/>
</dbReference>
<dbReference type="Gene3D" id="3.40.50.720">
    <property type="entry name" value="NAD(P)-binding Rossmann-like Domain"/>
    <property type="match status" value="1"/>
</dbReference>
<evidence type="ECO:0000313" key="5">
    <source>
        <dbReference type="EMBL" id="ORC84133.1"/>
    </source>
</evidence>
<keyword evidence="2" id="KW-0521">NADP</keyword>